<feature type="compositionally biased region" description="Basic and acidic residues" evidence="10">
    <location>
        <begin position="356"/>
        <end position="366"/>
    </location>
</feature>
<feature type="domain" description="YrdC-like" evidence="12">
    <location>
        <begin position="245"/>
        <end position="466"/>
    </location>
</feature>
<dbReference type="GO" id="GO:0003998">
    <property type="term" value="F:acylphosphatase activity"/>
    <property type="evidence" value="ECO:0007669"/>
    <property type="project" value="UniProtKB-EC"/>
</dbReference>
<dbReference type="InterPro" id="IPR017945">
    <property type="entry name" value="DHBP_synth_RibB-like_a/b_dom"/>
</dbReference>
<dbReference type="InterPro" id="IPR006070">
    <property type="entry name" value="Sua5-like_dom"/>
</dbReference>
<dbReference type="InterPro" id="IPR036046">
    <property type="entry name" value="Acylphosphatase-like_dom_sf"/>
</dbReference>
<dbReference type="GO" id="GO:0008270">
    <property type="term" value="F:zinc ion binding"/>
    <property type="evidence" value="ECO:0007669"/>
    <property type="project" value="UniProtKB-KW"/>
</dbReference>
<dbReference type="SUPFAM" id="SSF55821">
    <property type="entry name" value="YrdC/RibB"/>
    <property type="match status" value="1"/>
</dbReference>
<evidence type="ECO:0000256" key="10">
    <source>
        <dbReference type="SAM" id="MobiDB-lite"/>
    </source>
</evidence>
<feature type="region of interest" description="Disordered" evidence="10">
    <location>
        <begin position="70"/>
        <end position="136"/>
    </location>
</feature>
<dbReference type="Gene3D" id="3.90.870.30">
    <property type="match status" value="1"/>
</dbReference>
<feature type="domain" description="Acylphosphatase-like" evidence="11">
    <location>
        <begin position="1"/>
        <end position="85"/>
    </location>
</feature>
<dbReference type="InterPro" id="IPR011125">
    <property type="entry name" value="Znf_HypF"/>
</dbReference>
<dbReference type="UniPathway" id="UPA00335"/>
<gene>
    <name evidence="13" type="ORF">SFRA_025230</name>
</gene>
<keyword evidence="14" id="KW-1185">Reference proteome</keyword>
<evidence type="ECO:0000256" key="5">
    <source>
        <dbReference type="ARBA" id="ARBA00022771"/>
    </source>
</evidence>
<evidence type="ECO:0000313" key="14">
    <source>
        <dbReference type="Proteomes" id="UP000028058"/>
    </source>
</evidence>
<dbReference type="GO" id="GO:0003725">
    <property type="term" value="F:double-stranded RNA binding"/>
    <property type="evidence" value="ECO:0007669"/>
    <property type="project" value="InterPro"/>
</dbReference>
<dbReference type="InterPro" id="IPR041440">
    <property type="entry name" value="HypF_C"/>
</dbReference>
<dbReference type="Gene3D" id="3.30.420.40">
    <property type="match status" value="1"/>
</dbReference>
<dbReference type="Pfam" id="PF07503">
    <property type="entry name" value="zf-HYPF"/>
    <property type="match status" value="2"/>
</dbReference>
<reference evidence="13 14" key="1">
    <citation type="journal article" date="2014" name="Genome Announc.">
        <title>Draft Genome Sequence of Streptomyces fradiae ATCC 19609, a Strain Highly Sensitive to Antibiotics.</title>
        <authorList>
            <person name="Bekker O.B."/>
            <person name="Klimina K.M."/>
            <person name="Vatlin A.A."/>
            <person name="Zakharevich N.V."/>
            <person name="Kasianov A.S."/>
            <person name="Danilenko V.N."/>
        </authorList>
    </citation>
    <scope>NUCLEOTIDE SEQUENCE [LARGE SCALE GENOMIC DNA]</scope>
    <source>
        <strain evidence="13 14">ATCC 19609</strain>
    </source>
</reference>
<dbReference type="SUPFAM" id="SSF54975">
    <property type="entry name" value="Acylphosphatase/BLUF domain-like"/>
    <property type="match status" value="1"/>
</dbReference>
<dbReference type="Pfam" id="PF22521">
    <property type="entry name" value="HypF_C_2"/>
    <property type="match status" value="1"/>
</dbReference>
<dbReference type="Pfam" id="PF00708">
    <property type="entry name" value="Acylphosphatase"/>
    <property type="match status" value="1"/>
</dbReference>
<comment type="similarity">
    <text evidence="2 8">Belongs to the carbamoyltransferase HypF family.</text>
</comment>
<dbReference type="EC" id="6.2.-.-" evidence="8"/>
<dbReference type="PANTHER" id="PTHR42959:SF1">
    <property type="entry name" value="CARBAMOYLTRANSFERASE HYPF"/>
    <property type="match status" value="1"/>
</dbReference>
<keyword evidence="9" id="KW-0378">Hydrolase</keyword>
<evidence type="ECO:0000313" key="13">
    <source>
        <dbReference type="EMBL" id="RKM92334.1"/>
    </source>
</evidence>
<dbReference type="AlphaFoldDB" id="A0A420UXJ0"/>
<dbReference type="Gene3D" id="3.90.870.40">
    <property type="match status" value="1"/>
</dbReference>
<accession>A0A420UXJ0</accession>
<feature type="active site" evidence="9">
    <location>
        <position position="11"/>
    </location>
</feature>
<keyword evidence="5" id="KW-0863">Zinc-finger</keyword>
<dbReference type="InterPro" id="IPR055128">
    <property type="entry name" value="HypF_C_2"/>
</dbReference>
<organism evidence="13 14">
    <name type="scientific">Streptomyces xinghaiensis</name>
    <dbReference type="NCBI Taxonomy" id="1038928"/>
    <lineage>
        <taxon>Bacteria</taxon>
        <taxon>Bacillati</taxon>
        <taxon>Actinomycetota</taxon>
        <taxon>Actinomycetes</taxon>
        <taxon>Kitasatosporales</taxon>
        <taxon>Streptomycetaceae</taxon>
        <taxon>Streptomyces</taxon>
    </lineage>
</organism>
<dbReference type="GO" id="GO:0051604">
    <property type="term" value="P:protein maturation"/>
    <property type="evidence" value="ECO:0007669"/>
    <property type="project" value="TreeGrafter"/>
</dbReference>
<dbReference type="PIRSF" id="PIRSF006256">
    <property type="entry name" value="CMPcnvr_hdrg_mat"/>
    <property type="match status" value="1"/>
</dbReference>
<evidence type="ECO:0000256" key="9">
    <source>
        <dbReference type="PROSITE-ProRule" id="PRU00520"/>
    </source>
</evidence>
<dbReference type="Gene3D" id="3.30.70.100">
    <property type="match status" value="1"/>
</dbReference>
<dbReference type="Pfam" id="PF01300">
    <property type="entry name" value="Sua5_yciO_yrdC"/>
    <property type="match status" value="2"/>
</dbReference>
<protein>
    <recommendedName>
        <fullName evidence="8">Carbamoyltransferase</fullName>
        <ecNumber evidence="8">6.2.-.-</ecNumber>
    </recommendedName>
</protein>
<sequence>MSGTVQGVGFRPFVHRTATRLGLDGWVRNADGQVIVTAAGSPEALDAFIEQLRGDAPPLARVGRVRVTGLTGRAPDPGSGFAVRASTPHTDGADGGRDRGRDRTARPAPGSTSGRPGPVDTATCGERDDAVEDGTGADEAAVREIPPDAATCAACLRELFDPADRRHRYPFINCTDCGPRATVIEDLPYDRERTTMRGFPLCARCAAEYADPADRRFHAEPLACPECGPRAAWRAAGGPVSASGEEALRRAAAVVAGGGIVAVKALGGYQLVCDARNAAAVAGLRRRKHRPAKPLAVMVRDLAAARRLARIGPAEQAVLTSPAAPVVLCRAHTAPPLAAHTPAPPPAPDGTAPVRPDPDATVESRRAPPPGRVAPGVHPGTHRIGLFLPTSGLHHLLLHDLARPLVVTSGNLAGEPIATDDAEAVRLLSSVADGFLFHDRPIRARYDDSVVLVARGRPLTVRRARGCAPAPLPLPVPAAVPLAAAGAQLKHTFALASGHRAVLGPHTGDLQDARAQEAFAASYADLTRLTGIHPRAVAHDLHPGYLSTQWARALLPDALVPVQHHHAHIAAVAAEHGLTEPVTGVAYDGLGLGDDGTLWGGEILVAGLTGCRRVGRWGTAPLPGGEAAVRNPARMALGYLHGAEPLGAPPPPPALARPFTGRLDPRHAAVVRAMIARGLNSPRASSVGRLFDAAAALLGLGETVSYEGQAAVALEAAAGTVRAEPPSWRVVRAGGLWVSDPVPVLTGLLERQAAGVPVPELAAAFHTAVAAATAALVERAVAEGAPRTVCLAGGCFQNHRLLTEVSALLRDRGLRVLTGSAVPVGDGGISYGQAAVAAALLRA</sequence>
<comment type="catalytic activity">
    <reaction evidence="7">
        <text>C-terminal L-cysteinyl-[HypE protein] + carbamoyl phosphate + ATP + H2O = C-terminal S-carboxamide-L-cysteinyl-[HypE protein] + AMP + phosphate + diphosphate + H(+)</text>
        <dbReference type="Rhea" id="RHEA:55636"/>
        <dbReference type="Rhea" id="RHEA-COMP:14247"/>
        <dbReference type="Rhea" id="RHEA-COMP:14392"/>
        <dbReference type="ChEBI" id="CHEBI:15377"/>
        <dbReference type="ChEBI" id="CHEBI:15378"/>
        <dbReference type="ChEBI" id="CHEBI:30616"/>
        <dbReference type="ChEBI" id="CHEBI:33019"/>
        <dbReference type="ChEBI" id="CHEBI:43474"/>
        <dbReference type="ChEBI" id="CHEBI:58228"/>
        <dbReference type="ChEBI" id="CHEBI:76913"/>
        <dbReference type="ChEBI" id="CHEBI:139126"/>
        <dbReference type="ChEBI" id="CHEBI:456215"/>
    </reaction>
</comment>
<dbReference type="InterPro" id="IPR051060">
    <property type="entry name" value="Carbamoyltrans_HypF-like"/>
</dbReference>
<dbReference type="InterPro" id="IPR004421">
    <property type="entry name" value="Carbamoyltransferase_HypF"/>
</dbReference>
<dbReference type="GO" id="GO:0016874">
    <property type="term" value="F:ligase activity"/>
    <property type="evidence" value="ECO:0007669"/>
    <property type="project" value="UniProtKB-UniRule"/>
</dbReference>
<evidence type="ECO:0000256" key="6">
    <source>
        <dbReference type="ARBA" id="ARBA00022833"/>
    </source>
</evidence>
<evidence type="ECO:0000256" key="2">
    <source>
        <dbReference type="ARBA" id="ARBA00008097"/>
    </source>
</evidence>
<dbReference type="Gene3D" id="3.30.110.120">
    <property type="match status" value="2"/>
</dbReference>
<dbReference type="EMBL" id="JNAD02000014">
    <property type="protein sequence ID" value="RKM92334.1"/>
    <property type="molecule type" value="Genomic_DNA"/>
</dbReference>
<evidence type="ECO:0000256" key="1">
    <source>
        <dbReference type="ARBA" id="ARBA00004711"/>
    </source>
</evidence>
<dbReference type="Proteomes" id="UP000028058">
    <property type="component" value="Unassembled WGS sequence"/>
</dbReference>
<comment type="catalytic activity">
    <reaction evidence="9">
        <text>an acyl phosphate + H2O = a carboxylate + phosphate + H(+)</text>
        <dbReference type="Rhea" id="RHEA:14965"/>
        <dbReference type="ChEBI" id="CHEBI:15377"/>
        <dbReference type="ChEBI" id="CHEBI:15378"/>
        <dbReference type="ChEBI" id="CHEBI:29067"/>
        <dbReference type="ChEBI" id="CHEBI:43474"/>
        <dbReference type="ChEBI" id="CHEBI:59918"/>
        <dbReference type="EC" id="3.6.1.7"/>
    </reaction>
</comment>
<evidence type="ECO:0000256" key="4">
    <source>
        <dbReference type="ARBA" id="ARBA00022723"/>
    </source>
</evidence>
<evidence type="ECO:0000259" key="12">
    <source>
        <dbReference type="PROSITE" id="PS51163"/>
    </source>
</evidence>
<keyword evidence="3" id="KW-0436">Ligase</keyword>
<evidence type="ECO:0000259" key="11">
    <source>
        <dbReference type="PROSITE" id="PS51160"/>
    </source>
</evidence>
<proteinExistence type="inferred from homology"/>
<comment type="pathway">
    <text evidence="1">Protein modification; [NiFe] hydrogenase maturation.</text>
</comment>
<dbReference type="GO" id="GO:0016743">
    <property type="term" value="F:carboxyl- or carbamoyltransferase activity"/>
    <property type="evidence" value="ECO:0007669"/>
    <property type="project" value="UniProtKB-UniRule"/>
</dbReference>
<evidence type="ECO:0000256" key="8">
    <source>
        <dbReference type="PIRNR" id="PIRNR006256"/>
    </source>
</evidence>
<feature type="active site" evidence="9">
    <location>
        <position position="29"/>
    </location>
</feature>
<name>A0A420UXJ0_9ACTN</name>
<dbReference type="PROSITE" id="PS51163">
    <property type="entry name" value="YRDC"/>
    <property type="match status" value="1"/>
</dbReference>
<evidence type="ECO:0000256" key="3">
    <source>
        <dbReference type="ARBA" id="ARBA00022598"/>
    </source>
</evidence>
<dbReference type="Gene3D" id="3.30.420.360">
    <property type="match status" value="1"/>
</dbReference>
<keyword evidence="6" id="KW-0862">Zinc</keyword>
<dbReference type="PANTHER" id="PTHR42959">
    <property type="entry name" value="CARBAMOYLTRANSFERASE"/>
    <property type="match status" value="1"/>
</dbReference>
<evidence type="ECO:0000256" key="7">
    <source>
        <dbReference type="ARBA" id="ARBA00048220"/>
    </source>
</evidence>
<dbReference type="Pfam" id="PF17788">
    <property type="entry name" value="HypF_C"/>
    <property type="match status" value="1"/>
</dbReference>
<keyword evidence="4" id="KW-0479">Metal-binding</keyword>
<feature type="compositionally biased region" description="Basic and acidic residues" evidence="10">
    <location>
        <begin position="91"/>
        <end position="105"/>
    </location>
</feature>
<dbReference type="OrthoDB" id="9808093at2"/>
<dbReference type="PROSITE" id="PS51160">
    <property type="entry name" value="ACYLPHOSPHATASE_3"/>
    <property type="match status" value="1"/>
</dbReference>
<dbReference type="InterPro" id="IPR001792">
    <property type="entry name" value="Acylphosphatase-like_dom"/>
</dbReference>
<comment type="caution">
    <text evidence="13">The sequence shown here is derived from an EMBL/GenBank/DDBJ whole genome shotgun (WGS) entry which is preliminary data.</text>
</comment>
<feature type="region of interest" description="Disordered" evidence="10">
    <location>
        <begin position="337"/>
        <end position="378"/>
    </location>
</feature>